<dbReference type="OrthoDB" id="9997494at2"/>
<sequence length="120" mass="13532">MALTHPKPPKEKRTIQGAIQHLVDQAQPFNANTIARAVGVSRHRVLKYCKTHRIDLDELNHQVATGQPAPTVQALPKAPTEAPKRKRKPVIHLDEPKAIKIKLETPQQVKIKLRDHDDTD</sequence>
<dbReference type="Proteomes" id="UP000078572">
    <property type="component" value="Chromosome 1"/>
</dbReference>
<reference evidence="3" key="1">
    <citation type="submission" date="2016-06" db="EMBL/GenBank/DDBJ databases">
        <authorList>
            <person name="Xu Y."/>
            <person name="Nagy A."/>
            <person name="Yan X."/>
            <person name="Kim S.W."/>
            <person name="Haley B."/>
            <person name="Liu N.T."/>
            <person name="Nou X."/>
        </authorList>
    </citation>
    <scope>NUCLEOTIDE SEQUENCE [LARGE SCALE GENOMIC DNA]</scope>
    <source>
        <strain evidence="3">ATCC 49129</strain>
    </source>
</reference>
<name>A0A191ZVQ5_9RALS</name>
<dbReference type="GeneID" id="61525777"/>
<evidence type="ECO:0000313" key="2">
    <source>
        <dbReference type="EMBL" id="ANJ72235.1"/>
    </source>
</evidence>
<evidence type="ECO:0000256" key="1">
    <source>
        <dbReference type="SAM" id="MobiDB-lite"/>
    </source>
</evidence>
<evidence type="ECO:0000313" key="3">
    <source>
        <dbReference type="Proteomes" id="UP000078572"/>
    </source>
</evidence>
<dbReference type="AlphaFoldDB" id="A0A191ZVQ5"/>
<gene>
    <name evidence="2" type="ORF">A9Y76_07050</name>
</gene>
<dbReference type="RefSeq" id="WP_064803007.1">
    <property type="nucleotide sequence ID" value="NZ_CP016022.1"/>
</dbReference>
<proteinExistence type="predicted"/>
<accession>A0A191ZVQ5</accession>
<keyword evidence="3" id="KW-1185">Reference proteome</keyword>
<dbReference type="EMBL" id="CP016022">
    <property type="protein sequence ID" value="ANJ72235.1"/>
    <property type="molecule type" value="Genomic_DNA"/>
</dbReference>
<protein>
    <recommendedName>
        <fullName evidence="4">DNA-binding protein</fullName>
    </recommendedName>
</protein>
<organism evidence="2 3">
    <name type="scientific">Ralstonia insidiosa</name>
    <dbReference type="NCBI Taxonomy" id="190721"/>
    <lineage>
        <taxon>Bacteria</taxon>
        <taxon>Pseudomonadati</taxon>
        <taxon>Pseudomonadota</taxon>
        <taxon>Betaproteobacteria</taxon>
        <taxon>Burkholderiales</taxon>
        <taxon>Burkholderiaceae</taxon>
        <taxon>Ralstonia</taxon>
    </lineage>
</organism>
<feature type="region of interest" description="Disordered" evidence="1">
    <location>
        <begin position="68"/>
        <end position="89"/>
    </location>
</feature>
<evidence type="ECO:0008006" key="4">
    <source>
        <dbReference type="Google" id="ProtNLM"/>
    </source>
</evidence>